<dbReference type="EMBL" id="JAAALK010000131">
    <property type="protein sequence ID" value="KAG8081614.1"/>
    <property type="molecule type" value="Genomic_DNA"/>
</dbReference>
<evidence type="ECO:0000313" key="3">
    <source>
        <dbReference type="Proteomes" id="UP000729402"/>
    </source>
</evidence>
<dbReference type="AlphaFoldDB" id="A0A8J5T7R0"/>
<feature type="compositionally biased region" description="Low complexity" evidence="1">
    <location>
        <begin position="67"/>
        <end position="80"/>
    </location>
</feature>
<dbReference type="Pfam" id="PF11321">
    <property type="entry name" value="DUF3123"/>
    <property type="match status" value="1"/>
</dbReference>
<name>A0A8J5T7R0_ZIZPA</name>
<feature type="region of interest" description="Disordered" evidence="1">
    <location>
        <begin position="180"/>
        <end position="207"/>
    </location>
</feature>
<gene>
    <name evidence="2" type="ORF">GUJ93_ZPchr0755g29161</name>
</gene>
<comment type="caution">
    <text evidence="2">The sequence shown here is derived from an EMBL/GenBank/DDBJ whole genome shotgun (WGS) entry which is preliminary data.</text>
</comment>
<proteinExistence type="predicted"/>
<organism evidence="2 3">
    <name type="scientific">Zizania palustris</name>
    <name type="common">Northern wild rice</name>
    <dbReference type="NCBI Taxonomy" id="103762"/>
    <lineage>
        <taxon>Eukaryota</taxon>
        <taxon>Viridiplantae</taxon>
        <taxon>Streptophyta</taxon>
        <taxon>Embryophyta</taxon>
        <taxon>Tracheophyta</taxon>
        <taxon>Spermatophyta</taxon>
        <taxon>Magnoliopsida</taxon>
        <taxon>Liliopsida</taxon>
        <taxon>Poales</taxon>
        <taxon>Poaceae</taxon>
        <taxon>BOP clade</taxon>
        <taxon>Oryzoideae</taxon>
        <taxon>Oryzeae</taxon>
        <taxon>Zizaniinae</taxon>
        <taxon>Zizania</taxon>
    </lineage>
</organism>
<keyword evidence="3" id="KW-1185">Reference proteome</keyword>
<sequence length="207" mass="22144">MPPQLPPSRVKPSPSAAADKKPSAIFSPAKKTMARPTSTPDVMALAATGGSSTPAVAAAKRIARTTSSSKLSLSEPSCASKPRPLSSMGAPKKPPRPSSEFAEPPRAAASVHPVRRLTCGTAVYVRTRYVNITDRCCLVIWLPARVVSSSDAYHYTVKYAADLHAMFAGRVVRVPAAHVRAAPHHRAAAEQSKKTHPQRPNQEEPLW</sequence>
<evidence type="ECO:0000313" key="2">
    <source>
        <dbReference type="EMBL" id="KAG8081614.1"/>
    </source>
</evidence>
<accession>A0A8J5T7R0</accession>
<evidence type="ECO:0000256" key="1">
    <source>
        <dbReference type="SAM" id="MobiDB-lite"/>
    </source>
</evidence>
<protein>
    <submittedName>
        <fullName evidence="2">Uncharacterized protein</fullName>
    </submittedName>
</protein>
<dbReference type="Proteomes" id="UP000729402">
    <property type="component" value="Unassembled WGS sequence"/>
</dbReference>
<dbReference type="OrthoDB" id="696002at2759"/>
<reference evidence="2" key="1">
    <citation type="journal article" date="2021" name="bioRxiv">
        <title>Whole Genome Assembly and Annotation of Northern Wild Rice, Zizania palustris L., Supports a Whole Genome Duplication in the Zizania Genus.</title>
        <authorList>
            <person name="Haas M."/>
            <person name="Kono T."/>
            <person name="Macchietto M."/>
            <person name="Millas R."/>
            <person name="McGilp L."/>
            <person name="Shao M."/>
            <person name="Duquette J."/>
            <person name="Hirsch C.N."/>
            <person name="Kimball J."/>
        </authorList>
    </citation>
    <scope>NUCLEOTIDE SEQUENCE</scope>
    <source>
        <tissue evidence="2">Fresh leaf tissue</tissue>
    </source>
</reference>
<dbReference type="InterPro" id="IPR021470">
    <property type="entry name" value="DUF3123"/>
</dbReference>
<feature type="region of interest" description="Disordered" evidence="1">
    <location>
        <begin position="1"/>
        <end position="110"/>
    </location>
</feature>
<reference evidence="2" key="2">
    <citation type="submission" date="2021-02" db="EMBL/GenBank/DDBJ databases">
        <authorList>
            <person name="Kimball J.A."/>
            <person name="Haas M.W."/>
            <person name="Macchietto M."/>
            <person name="Kono T."/>
            <person name="Duquette J."/>
            <person name="Shao M."/>
        </authorList>
    </citation>
    <scope>NUCLEOTIDE SEQUENCE</scope>
    <source>
        <tissue evidence="2">Fresh leaf tissue</tissue>
    </source>
</reference>